<feature type="transmembrane region" description="Helical" evidence="8">
    <location>
        <begin position="304"/>
        <end position="321"/>
    </location>
</feature>
<dbReference type="GO" id="GO:0008519">
    <property type="term" value="F:ammonium channel activity"/>
    <property type="evidence" value="ECO:0007669"/>
    <property type="project" value="InterPro"/>
</dbReference>
<dbReference type="Gene3D" id="1.10.3430.10">
    <property type="entry name" value="Ammonium transporter AmtB like domains"/>
    <property type="match status" value="1"/>
</dbReference>
<comment type="caution">
    <text evidence="11">The sequence shown here is derived from an EMBL/GenBank/DDBJ whole genome shotgun (WGS) entry which is preliminary data.</text>
</comment>
<dbReference type="NCBIfam" id="TIGR00836">
    <property type="entry name" value="amt"/>
    <property type="match status" value="1"/>
</dbReference>
<keyword evidence="3 8" id="KW-0813">Transport</keyword>
<feature type="transmembrane region" description="Helical" evidence="8">
    <location>
        <begin position="221"/>
        <end position="242"/>
    </location>
</feature>
<gene>
    <name evidence="11" type="ORF">B193_2849</name>
</gene>
<evidence type="ECO:0000256" key="5">
    <source>
        <dbReference type="ARBA" id="ARBA00022989"/>
    </source>
</evidence>
<dbReference type="InterPro" id="IPR029020">
    <property type="entry name" value="Ammonium/urea_transptr"/>
</dbReference>
<evidence type="ECO:0000256" key="2">
    <source>
        <dbReference type="ARBA" id="ARBA00005887"/>
    </source>
</evidence>
<feature type="transmembrane region" description="Helical" evidence="8">
    <location>
        <begin position="82"/>
        <end position="105"/>
    </location>
</feature>
<keyword evidence="9" id="KW-0732">Signal</keyword>
<dbReference type="AlphaFoldDB" id="K6FIN6"/>
<accession>K6FIN6</accession>
<keyword evidence="5 8" id="KW-1133">Transmembrane helix</keyword>
<evidence type="ECO:0000256" key="9">
    <source>
        <dbReference type="SAM" id="SignalP"/>
    </source>
</evidence>
<feature type="transmembrane region" description="Helical" evidence="8">
    <location>
        <begin position="466"/>
        <end position="488"/>
    </location>
</feature>
<feature type="domain" description="Ammonium transporter AmtB-like" evidence="10">
    <location>
        <begin position="87"/>
        <end position="518"/>
    </location>
</feature>
<dbReference type="GO" id="GO:0005886">
    <property type="term" value="C:plasma membrane"/>
    <property type="evidence" value="ECO:0007669"/>
    <property type="project" value="UniProtKB-SubCell"/>
</dbReference>
<keyword evidence="4 8" id="KW-0812">Transmembrane</keyword>
<feature type="chain" id="PRO_5003891165" description="Ammonium transporter" evidence="9">
    <location>
        <begin position="27"/>
        <end position="528"/>
    </location>
</feature>
<evidence type="ECO:0000313" key="11">
    <source>
        <dbReference type="EMBL" id="EKO38457.1"/>
    </source>
</evidence>
<proteinExistence type="inferred from homology"/>
<dbReference type="EMBL" id="ALAO01000247">
    <property type="protein sequence ID" value="EKO38457.1"/>
    <property type="molecule type" value="Genomic_DNA"/>
</dbReference>
<feature type="transmembrane region" description="Helical" evidence="8">
    <location>
        <begin position="262"/>
        <end position="283"/>
    </location>
</feature>
<feature type="transmembrane region" description="Helical" evidence="8">
    <location>
        <begin position="333"/>
        <end position="355"/>
    </location>
</feature>
<feature type="signal peptide" evidence="9">
    <location>
        <begin position="1"/>
        <end position="26"/>
    </location>
</feature>
<dbReference type="SUPFAM" id="SSF111352">
    <property type="entry name" value="Ammonium transporter"/>
    <property type="match status" value="1"/>
</dbReference>
<dbReference type="InterPro" id="IPR018047">
    <property type="entry name" value="Ammonium_transpt_CS"/>
</dbReference>
<dbReference type="Pfam" id="PF00909">
    <property type="entry name" value="Ammonium_transp"/>
    <property type="match status" value="1"/>
</dbReference>
<keyword evidence="7 8" id="KW-0924">Ammonia transport</keyword>
<evidence type="ECO:0000256" key="7">
    <source>
        <dbReference type="ARBA" id="ARBA00023177"/>
    </source>
</evidence>
<evidence type="ECO:0000256" key="6">
    <source>
        <dbReference type="ARBA" id="ARBA00023136"/>
    </source>
</evidence>
<dbReference type="GO" id="GO:0097272">
    <property type="term" value="P:ammonium homeostasis"/>
    <property type="evidence" value="ECO:0007669"/>
    <property type="project" value="TreeGrafter"/>
</dbReference>
<reference evidence="11 12" key="1">
    <citation type="submission" date="2012-07" db="EMBL/GenBank/DDBJ databases">
        <title>Draft genome sequence of Desulfovibrio magneticus str. Maddingley MBC34 obtained from a metagenomic sequence of a methanogenic enrichment isolated from coal-seam formation water in Victoria, Australia.</title>
        <authorList>
            <person name="Greenfield P."/>
            <person name="Hendry P."/>
            <person name="Li D."/>
            <person name="Rosewarne C.P."/>
            <person name="Tran-Dinh N."/>
            <person name="Elbourne L.D.H."/>
            <person name="Paulsen I.T."/>
            <person name="Midgley D.J."/>
        </authorList>
    </citation>
    <scope>NUCLEOTIDE SEQUENCE [LARGE SCALE GENOMIC DNA]</scope>
    <source>
        <strain evidence="12">Maddingley MBC34</strain>
    </source>
</reference>
<comment type="subcellular location">
    <subcellularLocation>
        <location evidence="8">Cell membrane</location>
        <topology evidence="8">Multi-pass membrane protein</topology>
    </subcellularLocation>
    <subcellularLocation>
        <location evidence="1">Membrane</location>
        <topology evidence="1">Multi-pass membrane protein</topology>
    </subcellularLocation>
</comment>
<organism evidence="11 12">
    <name type="scientific">Solidesulfovibrio magneticus str. Maddingley MBC34</name>
    <dbReference type="NCBI Taxonomy" id="1206767"/>
    <lineage>
        <taxon>Bacteria</taxon>
        <taxon>Pseudomonadati</taxon>
        <taxon>Thermodesulfobacteriota</taxon>
        <taxon>Desulfovibrionia</taxon>
        <taxon>Desulfovibrionales</taxon>
        <taxon>Desulfovibrionaceae</taxon>
        <taxon>Solidesulfovibrio</taxon>
    </lineage>
</organism>
<dbReference type="PATRIC" id="fig|1206767.3.peg.2796"/>
<dbReference type="Proteomes" id="UP000006272">
    <property type="component" value="Unassembled WGS sequence"/>
</dbReference>
<feature type="transmembrane region" description="Helical" evidence="8">
    <location>
        <begin position="421"/>
        <end position="440"/>
    </location>
</feature>
<dbReference type="PANTHER" id="PTHR11730">
    <property type="entry name" value="AMMONIUM TRANSPORTER"/>
    <property type="match status" value="1"/>
</dbReference>
<feature type="transmembrane region" description="Helical" evidence="8">
    <location>
        <begin position="367"/>
        <end position="385"/>
    </location>
</feature>
<evidence type="ECO:0000256" key="8">
    <source>
        <dbReference type="RuleBase" id="RU362002"/>
    </source>
</evidence>
<feature type="transmembrane region" description="Helical" evidence="8">
    <location>
        <begin position="391"/>
        <end position="409"/>
    </location>
</feature>
<evidence type="ECO:0000313" key="12">
    <source>
        <dbReference type="Proteomes" id="UP000006272"/>
    </source>
</evidence>
<name>K6FIN6_9BACT</name>
<evidence type="ECO:0000256" key="3">
    <source>
        <dbReference type="ARBA" id="ARBA00022448"/>
    </source>
</evidence>
<dbReference type="InterPro" id="IPR001905">
    <property type="entry name" value="Ammonium_transpt"/>
</dbReference>
<evidence type="ECO:0000259" key="10">
    <source>
        <dbReference type="Pfam" id="PF00909"/>
    </source>
</evidence>
<dbReference type="PROSITE" id="PS01219">
    <property type="entry name" value="AMMONIUM_TRANSP"/>
    <property type="match status" value="1"/>
</dbReference>
<evidence type="ECO:0000256" key="4">
    <source>
        <dbReference type="ARBA" id="ARBA00022692"/>
    </source>
</evidence>
<dbReference type="InterPro" id="IPR024041">
    <property type="entry name" value="NH4_transpt_AmtB-like_dom"/>
</dbReference>
<dbReference type="PANTHER" id="PTHR11730:SF6">
    <property type="entry name" value="AMMONIUM TRANSPORTER"/>
    <property type="match status" value="1"/>
</dbReference>
<keyword evidence="6 8" id="KW-0472">Membrane</keyword>
<protein>
    <recommendedName>
        <fullName evidence="8">Ammonium transporter</fullName>
    </recommendedName>
</protein>
<evidence type="ECO:0000256" key="1">
    <source>
        <dbReference type="ARBA" id="ARBA00004141"/>
    </source>
</evidence>
<comment type="similarity">
    <text evidence="2 8">Belongs to the ammonia transporter channel (TC 1.A.11.2) family.</text>
</comment>
<feature type="transmembrane region" description="Helical" evidence="8">
    <location>
        <begin position="179"/>
        <end position="200"/>
    </location>
</feature>
<feature type="transmembrane region" description="Helical" evidence="8">
    <location>
        <begin position="126"/>
        <end position="159"/>
    </location>
</feature>
<sequence>MKKSIITCLLALFLTTLALPLASAMADDAPAPTPDPSGASIGTAADVVGATAGAPTKEEMESLAATEPLAAKLADVVGHNRIAINMVWTLICGFLVMFMQAGFALAETGFTRAKNAGHTMAMNMMVYGIGMLGYWICGFALQMGGVGGVASLGGAQVLANEFTINIGGNDFGLFGTTGFFLSGVSYDAVVFSVFLFQMVFMDTTATIPTGTMAERWTFKSFVIYGFFISMFVYPLYANWVWGGGWLSTLGKFYGLGHGVVDFAGSSVVHMTGGVAALAGGIVLGPRLGKYREDGTPVALPGHHIPMAIAGCFILAFGWFGFNAGSTLAGGDLRIGVIAVNTMLASAAGAMSAMMYMWAFYGKPDISMIANGLLAGLVAITAPCAFVNSVSAVIIGAIAGVLLCVSVFFVERKLKIDDPVGAISVHGVNGAFGLLCVGLFADGVYGDALNGVAGGVTGLFYGDASQLMAQIVGIITNVVFVFIVMYVFFKVLDRIVPLRVKPEYELEGLDQHEVAVSAYPEFVLQKTHR</sequence>